<comment type="caution">
    <text evidence="1">The sequence shown here is derived from an EMBL/GenBank/DDBJ whole genome shotgun (WGS) entry which is preliminary data.</text>
</comment>
<keyword evidence="2" id="KW-1185">Reference proteome</keyword>
<dbReference type="AlphaFoldDB" id="A0A9Q0MQ44"/>
<proteinExistence type="predicted"/>
<reference evidence="1" key="1">
    <citation type="submission" date="2022-07" db="EMBL/GenBank/DDBJ databases">
        <authorList>
            <person name="Trinca V."/>
            <person name="Uliana J.V.C."/>
            <person name="Torres T.T."/>
            <person name="Ward R.J."/>
            <person name="Monesi N."/>
        </authorList>
    </citation>
    <scope>NUCLEOTIDE SEQUENCE</scope>
    <source>
        <strain evidence="1">HSMRA1968</strain>
        <tissue evidence="1">Whole embryos</tissue>
    </source>
</reference>
<protein>
    <submittedName>
        <fullName evidence="1">Uncharacterized protein</fullName>
    </submittedName>
</protein>
<sequence>MSNKNTFFKLLKKRPHLCALPAKLMECKERPTDLSKKQRYIGRCIMLAPTTINRHEWSEHRAPQIQIAPKCKVIEILINLQLTCQAFLTRVQVYDGITNTWAPLKYSNDNRACAVFPLVDIILPNYAKEFLNLSSDSGTKLRCSVQLCN</sequence>
<accession>A0A9Q0MQ44</accession>
<evidence type="ECO:0000313" key="1">
    <source>
        <dbReference type="EMBL" id="KAJ6634834.1"/>
    </source>
</evidence>
<gene>
    <name evidence="1" type="ORF">Bhyg_13414</name>
</gene>
<dbReference type="Proteomes" id="UP001151699">
    <property type="component" value="Chromosome C"/>
</dbReference>
<evidence type="ECO:0000313" key="2">
    <source>
        <dbReference type="Proteomes" id="UP001151699"/>
    </source>
</evidence>
<organism evidence="1 2">
    <name type="scientific">Pseudolycoriella hygida</name>
    <dbReference type="NCBI Taxonomy" id="35572"/>
    <lineage>
        <taxon>Eukaryota</taxon>
        <taxon>Metazoa</taxon>
        <taxon>Ecdysozoa</taxon>
        <taxon>Arthropoda</taxon>
        <taxon>Hexapoda</taxon>
        <taxon>Insecta</taxon>
        <taxon>Pterygota</taxon>
        <taxon>Neoptera</taxon>
        <taxon>Endopterygota</taxon>
        <taxon>Diptera</taxon>
        <taxon>Nematocera</taxon>
        <taxon>Sciaroidea</taxon>
        <taxon>Sciaridae</taxon>
        <taxon>Pseudolycoriella</taxon>
    </lineage>
</organism>
<dbReference type="EMBL" id="WJQU01000004">
    <property type="protein sequence ID" value="KAJ6634834.1"/>
    <property type="molecule type" value="Genomic_DNA"/>
</dbReference>
<name>A0A9Q0MQ44_9DIPT</name>